<gene>
    <name evidence="1" type="ordered locus">Cyan7822_3740</name>
</gene>
<dbReference type="EMBL" id="CP002198">
    <property type="protein sequence ID" value="ADN15676.1"/>
    <property type="molecule type" value="Genomic_DNA"/>
</dbReference>
<organism evidence="1 2">
    <name type="scientific">Gloeothece verrucosa (strain PCC 7822)</name>
    <name type="common">Cyanothece sp. (strain PCC 7822)</name>
    <dbReference type="NCBI Taxonomy" id="497965"/>
    <lineage>
        <taxon>Bacteria</taxon>
        <taxon>Bacillati</taxon>
        <taxon>Cyanobacteriota</taxon>
        <taxon>Cyanophyceae</taxon>
        <taxon>Oscillatoriophycideae</taxon>
        <taxon>Chroococcales</taxon>
        <taxon>Aphanothecaceae</taxon>
        <taxon>Gloeothece</taxon>
        <taxon>Gloeothece verrucosa</taxon>
    </lineage>
</organism>
<name>E0UI24_GLOV7</name>
<sequence>MTLSLLLVSMLAILVKIYFIDYGSHVTREWQYGMREAITYANKSPINHVIMKRKPDWVFEDHSYGVLVPFYSKFSPEEYQKLKTHPWNRTEKDPDYTLGKFTLMTITPDKKLPDQSLFIVYPDEKPVVGVPGYNVKEVHTVKDSLGGEHFKIFEVTRVD</sequence>
<proteinExistence type="predicted"/>
<evidence type="ECO:0000313" key="1">
    <source>
        <dbReference type="EMBL" id="ADN15676.1"/>
    </source>
</evidence>
<accession>E0UI24</accession>
<dbReference type="HOGENOM" id="CLU_1657930_0_0_3"/>
<dbReference type="AlphaFoldDB" id="E0UI24"/>
<reference evidence="2" key="1">
    <citation type="journal article" date="2011" name="MBio">
        <title>Novel metabolic attributes of the genus Cyanothece, comprising a group of unicellular nitrogen-fixing Cyanobacteria.</title>
        <authorList>
            <person name="Bandyopadhyay A."/>
            <person name="Elvitigala T."/>
            <person name="Welsh E."/>
            <person name="Stockel J."/>
            <person name="Liberton M."/>
            <person name="Min H."/>
            <person name="Sherman L.A."/>
            <person name="Pakrasi H.B."/>
        </authorList>
    </citation>
    <scope>NUCLEOTIDE SEQUENCE [LARGE SCALE GENOMIC DNA]</scope>
    <source>
        <strain evidence="2">PCC 7822</strain>
    </source>
</reference>
<protein>
    <submittedName>
        <fullName evidence="1">Uncharacterized protein</fullName>
    </submittedName>
</protein>
<evidence type="ECO:0000313" key="2">
    <source>
        <dbReference type="Proteomes" id="UP000008206"/>
    </source>
</evidence>
<dbReference type="Proteomes" id="UP000008206">
    <property type="component" value="Chromosome"/>
</dbReference>
<dbReference type="STRING" id="497965.Cyan7822_3740"/>
<dbReference type="KEGG" id="cyj:Cyan7822_3740"/>
<keyword evidence="2" id="KW-1185">Reference proteome</keyword>
<dbReference type="RefSeq" id="WP_013323745.1">
    <property type="nucleotide sequence ID" value="NC_014501.1"/>
</dbReference>
<dbReference type="OrthoDB" id="974040at2"/>